<accession>A0AAV8QWE8</accession>
<evidence type="ECO:0000256" key="1">
    <source>
        <dbReference type="ARBA" id="ARBA00005201"/>
    </source>
</evidence>
<dbReference type="InterPro" id="IPR036412">
    <property type="entry name" value="HAD-like_sf"/>
</dbReference>
<dbReference type="SUPFAM" id="SSF82114">
    <property type="entry name" value="Riboflavin kinase-like"/>
    <property type="match status" value="1"/>
</dbReference>
<dbReference type="Gene3D" id="3.40.50.1000">
    <property type="entry name" value="HAD superfamily/HAD-like"/>
    <property type="match status" value="1"/>
</dbReference>
<dbReference type="Pfam" id="PF01687">
    <property type="entry name" value="Flavokinase"/>
    <property type="match status" value="1"/>
</dbReference>
<dbReference type="InterPro" id="IPR023465">
    <property type="entry name" value="Riboflavin_kinase_dom_sf"/>
</dbReference>
<dbReference type="InterPro" id="IPR023214">
    <property type="entry name" value="HAD_sf"/>
</dbReference>
<dbReference type="NCBIfam" id="TIGR01509">
    <property type="entry name" value="HAD-SF-IA-v3"/>
    <property type="match status" value="1"/>
</dbReference>
<dbReference type="Gene3D" id="2.40.30.30">
    <property type="entry name" value="Riboflavin kinase-like"/>
    <property type="match status" value="1"/>
</dbReference>
<dbReference type="PANTHER" id="PTHR18901">
    <property type="entry name" value="2-DEOXYGLUCOSE-6-PHOSPHATE PHOSPHATASE 2"/>
    <property type="match status" value="1"/>
</dbReference>
<dbReference type="GO" id="GO:0043136">
    <property type="term" value="F:sn-glycerol 3-phosphatase activity"/>
    <property type="evidence" value="ECO:0007669"/>
    <property type="project" value="TreeGrafter"/>
</dbReference>
<dbReference type="PRINTS" id="PR00413">
    <property type="entry name" value="HADHALOGNASE"/>
</dbReference>
<dbReference type="PANTHER" id="PTHR18901:SF44">
    <property type="entry name" value="OS01G0757900 PROTEIN"/>
    <property type="match status" value="1"/>
</dbReference>
<gene>
    <name evidence="9" type="ORF">OPV22_018655</name>
</gene>
<comment type="caution">
    <text evidence="9">The sequence shown here is derived from an EMBL/GenBank/DDBJ whole genome shotgun (WGS) entry which is preliminary data.</text>
</comment>
<organism evidence="9 10">
    <name type="scientific">Ensete ventricosum</name>
    <name type="common">Abyssinian banana</name>
    <name type="synonym">Musa ensete</name>
    <dbReference type="NCBI Taxonomy" id="4639"/>
    <lineage>
        <taxon>Eukaryota</taxon>
        <taxon>Viridiplantae</taxon>
        <taxon>Streptophyta</taxon>
        <taxon>Embryophyta</taxon>
        <taxon>Tracheophyta</taxon>
        <taxon>Spermatophyta</taxon>
        <taxon>Magnoliopsida</taxon>
        <taxon>Liliopsida</taxon>
        <taxon>Zingiberales</taxon>
        <taxon>Musaceae</taxon>
        <taxon>Ensete</taxon>
    </lineage>
</organism>
<keyword evidence="4" id="KW-0288">FMN</keyword>
<name>A0AAV8QWE8_ENSVE</name>
<keyword evidence="6" id="KW-0547">Nucleotide-binding</keyword>
<dbReference type="FunFam" id="1.10.150.240:FF:000001">
    <property type="entry name" value="Haloacid dehalogenase-like hydrolase domain"/>
    <property type="match status" value="1"/>
</dbReference>
<dbReference type="InterPro" id="IPR015865">
    <property type="entry name" value="Riboflavin_kinase_bac/euk"/>
</dbReference>
<dbReference type="SFLD" id="SFLDG01135">
    <property type="entry name" value="C1.5.6:_HAD__Beta-PGM__Phospha"/>
    <property type="match status" value="1"/>
</dbReference>
<evidence type="ECO:0000256" key="7">
    <source>
        <dbReference type="ARBA" id="ARBA00022840"/>
    </source>
</evidence>
<evidence type="ECO:0000256" key="5">
    <source>
        <dbReference type="ARBA" id="ARBA00022679"/>
    </source>
</evidence>
<evidence type="ECO:0000259" key="8">
    <source>
        <dbReference type="Pfam" id="PF01687"/>
    </source>
</evidence>
<evidence type="ECO:0000313" key="9">
    <source>
        <dbReference type="EMBL" id="KAJ8486170.1"/>
    </source>
</evidence>
<dbReference type="GO" id="GO:0006114">
    <property type="term" value="P:glycerol biosynthetic process"/>
    <property type="evidence" value="ECO:0007669"/>
    <property type="project" value="TreeGrafter"/>
</dbReference>
<dbReference type="EC" id="2.7.1.26" evidence="2"/>
<dbReference type="GO" id="GO:0009231">
    <property type="term" value="P:riboflavin biosynthetic process"/>
    <property type="evidence" value="ECO:0007669"/>
    <property type="project" value="InterPro"/>
</dbReference>
<keyword evidence="5" id="KW-0808">Transferase</keyword>
<sequence>MGADRISAVILDLDGTLLDTERATGGILEEFLARHGKALDAAMEEKRLGKMHKESAVAIVQDYGLPMTPEEFSEAIMPLFQERWPQAKALPGVNRLIKHLHNHGIPLALASNSIRKHIEIKISYQQGWKESFSVILGGDDVIHGKPSPDIFLEAAKRLGVDISKCLVIEDSLVGVRGAKAAGAKVVAVPSLQGQDENYSIANCVLHTLLEFQPELWGLPAFEDGLQSALPIEPLIIRGLGGEILDMCSADTSFCLLSDTGSHEFIPHQVWGVFIGWANIEMHGIYKVIVCIGWDTSSGVAKRLILPYLIDHTESHKNERLHLFIVGYVRKLQNEGTMSEALRLFEEDVNIARAALDIPVFSLPTSSSSSLFVDAAFD</sequence>
<dbReference type="Proteomes" id="UP001222027">
    <property type="component" value="Unassembled WGS sequence"/>
</dbReference>
<comment type="pathway">
    <text evidence="1">Cofactor biosynthesis; FMN biosynthesis; FMN from riboflavin (ATP route): step 1/1.</text>
</comment>
<dbReference type="InterPro" id="IPR006439">
    <property type="entry name" value="HAD-SF_hydro_IA"/>
</dbReference>
<evidence type="ECO:0000313" key="10">
    <source>
        <dbReference type="Proteomes" id="UP001222027"/>
    </source>
</evidence>
<dbReference type="GO" id="GO:0005524">
    <property type="term" value="F:ATP binding"/>
    <property type="evidence" value="ECO:0007669"/>
    <property type="project" value="UniProtKB-KW"/>
</dbReference>
<dbReference type="FunFam" id="3.40.50.1000:FF:000119">
    <property type="entry name" value="Bifunctional riboflavin kinase/FMN phosphatase"/>
    <property type="match status" value="1"/>
</dbReference>
<keyword evidence="3" id="KW-0285">Flavoprotein</keyword>
<evidence type="ECO:0000256" key="2">
    <source>
        <dbReference type="ARBA" id="ARBA00012105"/>
    </source>
</evidence>
<dbReference type="Pfam" id="PF00702">
    <property type="entry name" value="Hydrolase"/>
    <property type="match status" value="1"/>
</dbReference>
<dbReference type="AlphaFoldDB" id="A0AAV8QWE8"/>
<keyword evidence="10" id="KW-1185">Reference proteome</keyword>
<evidence type="ECO:0000256" key="3">
    <source>
        <dbReference type="ARBA" id="ARBA00022630"/>
    </source>
</evidence>
<protein>
    <recommendedName>
        <fullName evidence="2">riboflavin kinase</fullName>
        <ecNumber evidence="2">2.7.1.26</ecNumber>
    </recommendedName>
</protein>
<dbReference type="GO" id="GO:0008531">
    <property type="term" value="F:riboflavin kinase activity"/>
    <property type="evidence" value="ECO:0007669"/>
    <property type="project" value="UniProtKB-EC"/>
</dbReference>
<proteinExistence type="predicted"/>
<feature type="domain" description="Riboflavin kinase" evidence="8">
    <location>
        <begin position="270"/>
        <end position="354"/>
    </location>
</feature>
<dbReference type="SUPFAM" id="SSF56784">
    <property type="entry name" value="HAD-like"/>
    <property type="match status" value="1"/>
</dbReference>
<evidence type="ECO:0000256" key="6">
    <source>
        <dbReference type="ARBA" id="ARBA00022741"/>
    </source>
</evidence>
<dbReference type="SFLD" id="SFLDG01129">
    <property type="entry name" value="C1.5:_HAD__Beta-PGM__Phosphata"/>
    <property type="match status" value="1"/>
</dbReference>
<dbReference type="InterPro" id="IPR023198">
    <property type="entry name" value="PGP-like_dom2"/>
</dbReference>
<dbReference type="Gene3D" id="1.10.150.240">
    <property type="entry name" value="Putative phosphatase, domain 2"/>
    <property type="match status" value="1"/>
</dbReference>
<keyword evidence="7" id="KW-0067">ATP-binding</keyword>
<dbReference type="SFLD" id="SFLDS00003">
    <property type="entry name" value="Haloacid_Dehalogenase"/>
    <property type="match status" value="1"/>
</dbReference>
<reference evidence="9 10" key="1">
    <citation type="submission" date="2022-12" db="EMBL/GenBank/DDBJ databases">
        <title>Chromosome-scale assembly of the Ensete ventricosum genome.</title>
        <authorList>
            <person name="Dussert Y."/>
            <person name="Stocks J."/>
            <person name="Wendawek A."/>
            <person name="Woldeyes F."/>
            <person name="Nichols R.A."/>
            <person name="Borrell J.S."/>
        </authorList>
    </citation>
    <scope>NUCLEOTIDE SEQUENCE [LARGE SCALE GENOMIC DNA]</scope>
    <source>
        <strain evidence="10">cv. Maze</strain>
        <tissue evidence="9">Seeds</tissue>
    </source>
</reference>
<evidence type="ECO:0000256" key="4">
    <source>
        <dbReference type="ARBA" id="ARBA00022643"/>
    </source>
</evidence>
<dbReference type="EMBL" id="JAQQAF010000005">
    <property type="protein sequence ID" value="KAJ8486170.1"/>
    <property type="molecule type" value="Genomic_DNA"/>
</dbReference>